<evidence type="ECO:0000256" key="3">
    <source>
        <dbReference type="ARBA" id="ARBA00022737"/>
    </source>
</evidence>
<feature type="domain" description="Myb-like" evidence="12">
    <location>
        <begin position="521"/>
        <end position="562"/>
    </location>
</feature>
<evidence type="ECO:0000256" key="9">
    <source>
        <dbReference type="SAM" id="MobiDB-lite"/>
    </source>
</evidence>
<evidence type="ECO:0000256" key="2">
    <source>
        <dbReference type="ARBA" id="ARBA00022729"/>
    </source>
</evidence>
<dbReference type="InterPro" id="IPR036869">
    <property type="entry name" value="J_dom_sf"/>
</dbReference>
<keyword evidence="7" id="KW-0539">Nucleus</keyword>
<evidence type="ECO:0000256" key="8">
    <source>
        <dbReference type="ARBA" id="ARBA00037847"/>
    </source>
</evidence>
<reference evidence="13 14" key="1">
    <citation type="journal article" date="2018" name="G3 (Bethesda)">
        <title>A High-Quality Reference Genome for the Invasive Mosquitofish Gambusia affinis Using a Chicago Library.</title>
        <authorList>
            <person name="Hoffberg S.L."/>
            <person name="Troendle N.J."/>
            <person name="Glenn T.C."/>
            <person name="Mahmud O."/>
            <person name="Louha S."/>
            <person name="Chalopin D."/>
            <person name="Bennetzen J.L."/>
            <person name="Mauricio R."/>
        </authorList>
    </citation>
    <scope>NUCLEOTIDE SEQUENCE [LARGE SCALE GENOMIC DNA]</scope>
    <source>
        <strain evidence="13">NE01/NJP1002.9</strain>
        <tissue evidence="13">Muscle</tissue>
    </source>
</reference>
<dbReference type="STRING" id="33528.ENSGAFP00000007920"/>
<feature type="compositionally biased region" description="Acidic residues" evidence="9">
    <location>
        <begin position="460"/>
        <end position="471"/>
    </location>
</feature>
<feature type="region of interest" description="Disordered" evidence="9">
    <location>
        <begin position="456"/>
        <end position="488"/>
    </location>
</feature>
<evidence type="ECO:0000256" key="1">
    <source>
        <dbReference type="ARBA" id="ARBA00022692"/>
    </source>
</evidence>
<feature type="domain" description="Myb-like" evidence="12">
    <location>
        <begin position="336"/>
        <end position="377"/>
    </location>
</feature>
<dbReference type="SUPFAM" id="SSF46689">
    <property type="entry name" value="Homeodomain-like"/>
    <property type="match status" value="2"/>
</dbReference>
<dbReference type="SMART" id="SM00271">
    <property type="entry name" value="DnaJ"/>
    <property type="match status" value="1"/>
</dbReference>
<evidence type="ECO:0000256" key="6">
    <source>
        <dbReference type="ARBA" id="ARBA00023186"/>
    </source>
</evidence>
<feature type="domain" description="J" evidence="11">
    <location>
        <begin position="46"/>
        <end position="111"/>
    </location>
</feature>
<dbReference type="InterPro" id="IPR001623">
    <property type="entry name" value="DnaJ_domain"/>
</dbReference>
<evidence type="ECO:0000256" key="4">
    <source>
        <dbReference type="ARBA" id="ARBA00022989"/>
    </source>
</evidence>
<feature type="transmembrane region" description="Helical" evidence="10">
    <location>
        <begin position="136"/>
        <end position="156"/>
    </location>
</feature>
<evidence type="ECO:0000256" key="10">
    <source>
        <dbReference type="SAM" id="Phobius"/>
    </source>
</evidence>
<comment type="subcellular location">
    <subcellularLocation>
        <location evidence="8">Endomembrane system</location>
        <topology evidence="8">Single-pass membrane protein</topology>
    </subcellularLocation>
</comment>
<dbReference type="SUPFAM" id="SSF46565">
    <property type="entry name" value="Chaperone J-domain"/>
    <property type="match status" value="1"/>
</dbReference>
<keyword evidence="4 10" id="KW-1133">Transmembrane helix</keyword>
<dbReference type="InterPro" id="IPR052606">
    <property type="entry name" value="DnaJ_domain_protein"/>
</dbReference>
<evidence type="ECO:0000259" key="12">
    <source>
        <dbReference type="PROSITE" id="PS50090"/>
    </source>
</evidence>
<evidence type="ECO:0000259" key="11">
    <source>
        <dbReference type="PROSITE" id="PS50076"/>
    </source>
</evidence>
<comment type="caution">
    <text evidence="13">The sequence shown here is derived from an EMBL/GenBank/DDBJ whole genome shotgun (WGS) entry which is preliminary data.</text>
</comment>
<feature type="non-terminal residue" evidence="13">
    <location>
        <position position="1"/>
    </location>
</feature>
<keyword evidence="14" id="KW-1185">Reference proteome</keyword>
<evidence type="ECO:0000256" key="5">
    <source>
        <dbReference type="ARBA" id="ARBA00023136"/>
    </source>
</evidence>
<keyword evidence="3" id="KW-0677">Repeat</keyword>
<organism evidence="13 14">
    <name type="scientific">Gambusia affinis</name>
    <name type="common">Western mosquitofish</name>
    <name type="synonym">Heterandria affinis</name>
    <dbReference type="NCBI Taxonomy" id="33528"/>
    <lineage>
        <taxon>Eukaryota</taxon>
        <taxon>Metazoa</taxon>
        <taxon>Chordata</taxon>
        <taxon>Craniata</taxon>
        <taxon>Vertebrata</taxon>
        <taxon>Euteleostomi</taxon>
        <taxon>Actinopterygii</taxon>
        <taxon>Neopterygii</taxon>
        <taxon>Teleostei</taxon>
        <taxon>Neoteleostei</taxon>
        <taxon>Acanthomorphata</taxon>
        <taxon>Ovalentaria</taxon>
        <taxon>Atherinomorphae</taxon>
        <taxon>Cyprinodontiformes</taxon>
        <taxon>Poeciliidae</taxon>
        <taxon>Poeciliinae</taxon>
        <taxon>Gambusia</taxon>
    </lineage>
</organism>
<dbReference type="GO" id="GO:0012505">
    <property type="term" value="C:endomembrane system"/>
    <property type="evidence" value="ECO:0007669"/>
    <property type="project" value="UniProtKB-SubCell"/>
</dbReference>
<dbReference type="CDD" id="cd00167">
    <property type="entry name" value="SANT"/>
    <property type="match status" value="1"/>
</dbReference>
<evidence type="ECO:0000256" key="7">
    <source>
        <dbReference type="ARBA" id="ARBA00023242"/>
    </source>
</evidence>
<evidence type="ECO:0008006" key="15">
    <source>
        <dbReference type="Google" id="ProtNLM"/>
    </source>
</evidence>
<dbReference type="PANTHER" id="PTHR44653">
    <property type="entry name" value="DNAJ HOMOLOG SUBFAMILY C MEMBER 1"/>
    <property type="match status" value="1"/>
</dbReference>
<proteinExistence type="predicted"/>
<dbReference type="PROSITE" id="PS50076">
    <property type="entry name" value="DNAJ_2"/>
    <property type="match status" value="1"/>
</dbReference>
<dbReference type="PRINTS" id="PR00625">
    <property type="entry name" value="JDOMAIN"/>
</dbReference>
<dbReference type="InterPro" id="IPR018253">
    <property type="entry name" value="DnaJ_domain_CS"/>
</dbReference>
<dbReference type="Pfam" id="PF23082">
    <property type="entry name" value="Myb_DNA-binding_2"/>
    <property type="match status" value="2"/>
</dbReference>
<dbReference type="Gene3D" id="1.10.287.110">
    <property type="entry name" value="DnaJ domain"/>
    <property type="match status" value="1"/>
</dbReference>
<dbReference type="InterPro" id="IPR009057">
    <property type="entry name" value="Homeodomain-like_sf"/>
</dbReference>
<keyword evidence="2" id="KW-0732">Signal</keyword>
<keyword evidence="5 10" id="KW-0472">Membrane</keyword>
<evidence type="ECO:0000313" key="14">
    <source>
        <dbReference type="Proteomes" id="UP000250572"/>
    </source>
</evidence>
<dbReference type="AlphaFoldDB" id="A0A315W2U0"/>
<evidence type="ECO:0000313" key="13">
    <source>
        <dbReference type="EMBL" id="PWA29884.1"/>
    </source>
</evidence>
<dbReference type="CDD" id="cd06257">
    <property type="entry name" value="DnaJ"/>
    <property type="match status" value="1"/>
</dbReference>
<dbReference type="EMBL" id="NHOQ01000519">
    <property type="protein sequence ID" value="PWA29884.1"/>
    <property type="molecule type" value="Genomic_DNA"/>
</dbReference>
<dbReference type="FunFam" id="1.10.10.60:FF:000180">
    <property type="entry name" value="DnaJ (Hsp40) homolog, subfamily C, member 2"/>
    <property type="match status" value="1"/>
</dbReference>
<dbReference type="InterPro" id="IPR001005">
    <property type="entry name" value="SANT/Myb"/>
</dbReference>
<gene>
    <name evidence="13" type="ORF">CCH79_00020789</name>
</gene>
<keyword evidence="6" id="KW-0143">Chaperone</keyword>
<dbReference type="PROSITE" id="PS00636">
    <property type="entry name" value="DNAJ_1"/>
    <property type="match status" value="1"/>
</dbReference>
<dbReference type="Gene3D" id="1.10.10.60">
    <property type="entry name" value="Homeodomain-like"/>
    <property type="match status" value="2"/>
</dbReference>
<keyword evidence="1 10" id="KW-0812">Transmembrane</keyword>
<dbReference type="SMART" id="SM00717">
    <property type="entry name" value="SANT"/>
    <property type="match status" value="2"/>
</dbReference>
<dbReference type="Pfam" id="PF00226">
    <property type="entry name" value="DnaJ"/>
    <property type="match status" value="1"/>
</dbReference>
<accession>A0A315W2U0</accession>
<protein>
    <recommendedName>
        <fullName evidence="15">DnaJ homolog subfamily C member 1</fullName>
    </recommendedName>
</protein>
<dbReference type="PROSITE" id="PS50090">
    <property type="entry name" value="MYB_LIKE"/>
    <property type="match status" value="2"/>
</dbReference>
<sequence length="578" mass="66652">GRRKTWQTDRLTRIHREVLSGSQPDGKSCSAALRALGRMVLMVLGHYTRIFWSQNRDAAAADIKKAYRRLSLTLHPDKNKDENAETQFRQLVAIYEVLKDEDRRRRYDDILENGLPDWRQPVFYYRRVRKMSNAELGFLLFLILTVGHYAVIWSIYLEKQLDELLSRKKKEKKKKVSSRPAEELRCIGQDRSDRSHERPQWQDILPLKLSIWLYLALKNLPQTVQVGNRTGPDQNLVLGSSWSSSDLTVVLVQVAVSDRVSVFQEVKRFYEDYQQTKQEAEAEQEVAPREKRPKVKKPRVEFPVYVPPETQQNYDQATSIEDIEDQMDDWLQDAKAPKKKESGWTEDDLSLLSRLMVKFPGGTPGRWEKIAQELGRSVPAVTTKVKQMKDNVNQTSGTPVLFFWFILGSTVTLRSGSTLMELLFSHVPALVKLSDLKSSPLPVRSFPVDDIITQRVGGASEEEEEEEEEEAAPVLRRRNKKSSCADGWEGKVRGRRQKDFDPAAAVEEQEEAELQENMAVWTQNQQKLLELALQQFPRGTAERWDRIAKVVPGKTKEDCVTRCKMLAELVKKRKQLKS</sequence>
<dbReference type="Proteomes" id="UP000250572">
    <property type="component" value="Unassembled WGS sequence"/>
</dbReference>
<name>A0A315W2U0_GAMAF</name>
<dbReference type="PANTHER" id="PTHR44653:SF2">
    <property type="entry name" value="DNAJ HOMOLOG SUBFAMILY C MEMBER 1"/>
    <property type="match status" value="1"/>
</dbReference>